<dbReference type="RefSeq" id="WP_184973430.1">
    <property type="nucleotide sequence ID" value="NZ_JACHIN010000020.1"/>
</dbReference>
<dbReference type="GO" id="GO:0016763">
    <property type="term" value="F:pentosyltransferase activity"/>
    <property type="evidence" value="ECO:0007669"/>
    <property type="project" value="TreeGrafter"/>
</dbReference>
<dbReference type="EMBL" id="JACHIN010000020">
    <property type="protein sequence ID" value="MBB5083913.1"/>
    <property type="molecule type" value="Genomic_DNA"/>
</dbReference>
<keyword evidence="10" id="KW-1185">Reference proteome</keyword>
<feature type="transmembrane region" description="Helical" evidence="8">
    <location>
        <begin position="150"/>
        <end position="176"/>
    </location>
</feature>
<dbReference type="PANTHER" id="PTHR33908">
    <property type="entry name" value="MANNOSYLTRANSFERASE YKCB-RELATED"/>
    <property type="match status" value="1"/>
</dbReference>
<keyword evidence="7 8" id="KW-0472">Membrane</keyword>
<dbReference type="GO" id="GO:0005886">
    <property type="term" value="C:plasma membrane"/>
    <property type="evidence" value="ECO:0007669"/>
    <property type="project" value="UniProtKB-SubCell"/>
</dbReference>
<evidence type="ECO:0000313" key="9">
    <source>
        <dbReference type="EMBL" id="MBB5083913.1"/>
    </source>
</evidence>
<dbReference type="InterPro" id="IPR050297">
    <property type="entry name" value="LipidA_mod_glycosyltrf_83"/>
</dbReference>
<evidence type="ECO:0000256" key="7">
    <source>
        <dbReference type="ARBA" id="ARBA00023136"/>
    </source>
</evidence>
<evidence type="ECO:0000256" key="6">
    <source>
        <dbReference type="ARBA" id="ARBA00022989"/>
    </source>
</evidence>
<keyword evidence="2" id="KW-1003">Cell membrane</keyword>
<feature type="transmembrane region" description="Helical" evidence="8">
    <location>
        <begin position="68"/>
        <end position="90"/>
    </location>
</feature>
<feature type="transmembrane region" description="Helical" evidence="8">
    <location>
        <begin position="410"/>
        <end position="427"/>
    </location>
</feature>
<evidence type="ECO:0008006" key="11">
    <source>
        <dbReference type="Google" id="ProtNLM"/>
    </source>
</evidence>
<evidence type="ECO:0000313" key="10">
    <source>
        <dbReference type="Proteomes" id="UP000568380"/>
    </source>
</evidence>
<keyword evidence="3" id="KW-0328">Glycosyltransferase</keyword>
<evidence type="ECO:0000256" key="1">
    <source>
        <dbReference type="ARBA" id="ARBA00004651"/>
    </source>
</evidence>
<accession>A0A7W8AFP0</accession>
<dbReference type="Proteomes" id="UP000568380">
    <property type="component" value="Unassembled WGS sequence"/>
</dbReference>
<comment type="caution">
    <text evidence="9">The sequence shown here is derived from an EMBL/GenBank/DDBJ whole genome shotgun (WGS) entry which is preliminary data.</text>
</comment>
<proteinExistence type="predicted"/>
<feature type="transmembrane region" description="Helical" evidence="8">
    <location>
        <begin position="386"/>
        <end position="403"/>
    </location>
</feature>
<evidence type="ECO:0000256" key="4">
    <source>
        <dbReference type="ARBA" id="ARBA00022679"/>
    </source>
</evidence>
<keyword evidence="4" id="KW-0808">Transferase</keyword>
<evidence type="ECO:0000256" key="2">
    <source>
        <dbReference type="ARBA" id="ARBA00022475"/>
    </source>
</evidence>
<feature type="transmembrane region" description="Helical" evidence="8">
    <location>
        <begin position="97"/>
        <end position="114"/>
    </location>
</feature>
<dbReference type="PANTHER" id="PTHR33908:SF11">
    <property type="entry name" value="MEMBRANE PROTEIN"/>
    <property type="match status" value="1"/>
</dbReference>
<organism evidence="9 10">
    <name type="scientific">Nonomuraea endophytica</name>
    <dbReference type="NCBI Taxonomy" id="714136"/>
    <lineage>
        <taxon>Bacteria</taxon>
        <taxon>Bacillati</taxon>
        <taxon>Actinomycetota</taxon>
        <taxon>Actinomycetes</taxon>
        <taxon>Streptosporangiales</taxon>
        <taxon>Streptosporangiaceae</taxon>
        <taxon>Nonomuraea</taxon>
    </lineage>
</organism>
<name>A0A7W8AFP0_9ACTN</name>
<evidence type="ECO:0000256" key="8">
    <source>
        <dbReference type="SAM" id="Phobius"/>
    </source>
</evidence>
<gene>
    <name evidence="9" type="ORF">HNR40_009421</name>
</gene>
<protein>
    <recommendedName>
        <fullName evidence="11">Glycosyltransferase RgtA/B/C/D-like domain-containing protein</fullName>
    </recommendedName>
</protein>
<reference evidence="9 10" key="1">
    <citation type="submission" date="2020-08" db="EMBL/GenBank/DDBJ databases">
        <title>Genomic Encyclopedia of Type Strains, Phase IV (KMG-IV): sequencing the most valuable type-strain genomes for metagenomic binning, comparative biology and taxonomic classification.</title>
        <authorList>
            <person name="Goeker M."/>
        </authorList>
    </citation>
    <scope>NUCLEOTIDE SEQUENCE [LARGE SCALE GENOMIC DNA]</scope>
    <source>
        <strain evidence="9 10">DSM 45385</strain>
    </source>
</reference>
<feature type="transmembrane region" description="Helical" evidence="8">
    <location>
        <begin position="359"/>
        <end position="380"/>
    </location>
</feature>
<comment type="subcellular location">
    <subcellularLocation>
        <location evidence="1">Cell membrane</location>
        <topology evidence="1">Multi-pass membrane protein</topology>
    </subcellularLocation>
</comment>
<sequence length="437" mass="46752">MSRHIPFLVALVPAIALRGLAIHGYPPALFFWADSFTYLRSAAEPVPGTFRPLGYSLFLAALSPGQSLALVTAVQHLLGLGLAVAAYALLRRHGLPGWGATLAVTPLLYDEFLILLEHMIMADALFTVLATGAILVLLRRITPASGACAGLLLALATLTRTIGAVVLLLTAAYLLWRGRHAVIPHLLAAAAPLIAYACWMAATSGTFGLTKSEGIFLWSRTMSFADCSVIKPEPRLVVLCPGQPVGERPAAPFWLWQPASPLYKVPGADRNALAGQFARTALAAQPGAYLAAVGKDMRWLLRWERTTDRSVAVRKTNPYWFPFEPRPLKDSAAAAYEGEPVKPRIAEPYAGLLRVYQRFGYLPIPLLLALLAGTLATALIRRRHDALLPALAATALILAPLFTAGFDVRYVVPAIPLVCVAAGLAVLRGGQPLGVAA</sequence>
<dbReference type="GO" id="GO:0009103">
    <property type="term" value="P:lipopolysaccharide biosynthetic process"/>
    <property type="evidence" value="ECO:0007669"/>
    <property type="project" value="UniProtKB-ARBA"/>
</dbReference>
<feature type="transmembrane region" description="Helical" evidence="8">
    <location>
        <begin position="182"/>
        <end position="202"/>
    </location>
</feature>
<dbReference type="AlphaFoldDB" id="A0A7W8AFP0"/>
<evidence type="ECO:0000256" key="5">
    <source>
        <dbReference type="ARBA" id="ARBA00022692"/>
    </source>
</evidence>
<keyword evidence="6 8" id="KW-1133">Transmembrane helix</keyword>
<feature type="transmembrane region" description="Helical" evidence="8">
    <location>
        <begin position="120"/>
        <end position="138"/>
    </location>
</feature>
<evidence type="ECO:0000256" key="3">
    <source>
        <dbReference type="ARBA" id="ARBA00022676"/>
    </source>
</evidence>
<keyword evidence="5 8" id="KW-0812">Transmembrane</keyword>